<sequence>MQFDDLRNDCDGDTPLHDAISSQNTTLVELLLRHNPDLTILNNAGQNSLHCATVHGGTEHTLCSSSYPSLFLIEIFLFIYSSIKIAQHIFHKPLSNI</sequence>
<gene>
    <name evidence="1" type="ORF">SMRZ_LOCUS20383</name>
</gene>
<name>A0A183MWF8_9TREM</name>
<dbReference type="SMART" id="SM00248">
    <property type="entry name" value="ANK"/>
    <property type="match status" value="1"/>
</dbReference>
<dbReference type="AlphaFoldDB" id="A0A183MWF8"/>
<dbReference type="PROSITE" id="PS50088">
    <property type="entry name" value="ANK_REPEAT"/>
    <property type="match status" value="1"/>
</dbReference>
<keyword evidence="2" id="KW-1185">Reference proteome</keyword>
<dbReference type="Pfam" id="PF12796">
    <property type="entry name" value="Ank_2"/>
    <property type="match status" value="1"/>
</dbReference>
<dbReference type="PROSITE" id="PS50297">
    <property type="entry name" value="ANK_REP_REGION"/>
    <property type="match status" value="1"/>
</dbReference>
<evidence type="ECO:0000313" key="1">
    <source>
        <dbReference type="EMBL" id="VDP35446.1"/>
    </source>
</evidence>
<dbReference type="Gene3D" id="1.25.40.20">
    <property type="entry name" value="Ankyrin repeat-containing domain"/>
    <property type="match status" value="1"/>
</dbReference>
<evidence type="ECO:0000313" key="2">
    <source>
        <dbReference type="Proteomes" id="UP000277204"/>
    </source>
</evidence>
<dbReference type="SUPFAM" id="SSF48403">
    <property type="entry name" value="Ankyrin repeat"/>
    <property type="match status" value="1"/>
</dbReference>
<dbReference type="Proteomes" id="UP000277204">
    <property type="component" value="Unassembled WGS sequence"/>
</dbReference>
<dbReference type="InterPro" id="IPR002110">
    <property type="entry name" value="Ankyrin_rpt"/>
</dbReference>
<proteinExistence type="predicted"/>
<organism evidence="1 2">
    <name type="scientific">Schistosoma margrebowiei</name>
    <dbReference type="NCBI Taxonomy" id="48269"/>
    <lineage>
        <taxon>Eukaryota</taxon>
        <taxon>Metazoa</taxon>
        <taxon>Spiralia</taxon>
        <taxon>Lophotrochozoa</taxon>
        <taxon>Platyhelminthes</taxon>
        <taxon>Trematoda</taxon>
        <taxon>Digenea</taxon>
        <taxon>Strigeidida</taxon>
        <taxon>Schistosomatoidea</taxon>
        <taxon>Schistosomatidae</taxon>
        <taxon>Schistosoma</taxon>
    </lineage>
</organism>
<dbReference type="STRING" id="48269.A0A183MWF8"/>
<dbReference type="InterPro" id="IPR036770">
    <property type="entry name" value="Ankyrin_rpt-contain_sf"/>
</dbReference>
<dbReference type="EMBL" id="UZAI01018287">
    <property type="protein sequence ID" value="VDP35446.1"/>
    <property type="molecule type" value="Genomic_DNA"/>
</dbReference>
<accession>A0A183MWF8</accession>
<protein>
    <submittedName>
        <fullName evidence="1">Uncharacterized protein</fullName>
    </submittedName>
</protein>
<reference evidence="1 2" key="1">
    <citation type="submission" date="2018-11" db="EMBL/GenBank/DDBJ databases">
        <authorList>
            <consortium name="Pathogen Informatics"/>
        </authorList>
    </citation>
    <scope>NUCLEOTIDE SEQUENCE [LARGE SCALE GENOMIC DNA]</scope>
    <source>
        <strain evidence="1 2">Zambia</strain>
    </source>
</reference>